<evidence type="ECO:0000313" key="4">
    <source>
        <dbReference type="Proteomes" id="UP000544122"/>
    </source>
</evidence>
<dbReference type="Pfam" id="PF03401">
    <property type="entry name" value="TctC"/>
    <property type="match status" value="1"/>
</dbReference>
<keyword evidence="4" id="KW-1185">Reference proteome</keyword>
<proteinExistence type="inferred from homology"/>
<protein>
    <submittedName>
        <fullName evidence="3">Tripartite tricarboxylate transporter substrate binding protein</fullName>
    </submittedName>
</protein>
<evidence type="ECO:0000256" key="1">
    <source>
        <dbReference type="ARBA" id="ARBA00006987"/>
    </source>
</evidence>
<organism evidence="3 4">
    <name type="scientific">Bradyrhizobium australiense</name>
    <dbReference type="NCBI Taxonomy" id="2721161"/>
    <lineage>
        <taxon>Bacteria</taxon>
        <taxon>Pseudomonadati</taxon>
        <taxon>Pseudomonadota</taxon>
        <taxon>Alphaproteobacteria</taxon>
        <taxon>Hyphomicrobiales</taxon>
        <taxon>Nitrobacteraceae</taxon>
        <taxon>Bradyrhizobium</taxon>
    </lineage>
</organism>
<dbReference type="PANTHER" id="PTHR42928">
    <property type="entry name" value="TRICARBOXYLATE-BINDING PROTEIN"/>
    <property type="match status" value="1"/>
</dbReference>
<comment type="caution">
    <text evidence="3">The sequence shown here is derived from an EMBL/GenBank/DDBJ whole genome shotgun (WGS) entry which is preliminary data.</text>
</comment>
<dbReference type="PIRSF" id="PIRSF017082">
    <property type="entry name" value="YflP"/>
    <property type="match status" value="1"/>
</dbReference>
<dbReference type="CDD" id="cd13578">
    <property type="entry name" value="PBP2_Bug27"/>
    <property type="match status" value="1"/>
</dbReference>
<dbReference type="InterPro" id="IPR005064">
    <property type="entry name" value="BUG"/>
</dbReference>
<evidence type="ECO:0000256" key="2">
    <source>
        <dbReference type="SAM" id="SignalP"/>
    </source>
</evidence>
<dbReference type="EMBL" id="JAAVLX010000001">
    <property type="protein sequence ID" value="NOJ38076.1"/>
    <property type="molecule type" value="Genomic_DNA"/>
</dbReference>
<dbReference type="Proteomes" id="UP000544122">
    <property type="component" value="Unassembled WGS sequence"/>
</dbReference>
<gene>
    <name evidence="3" type="ORF">HCN58_00295</name>
</gene>
<sequence>MTTARGLTRRASLGLLGALATPWLARAQGDYPSRIIKLIVPYAAGGSSDVVARFIAERMRDRLGQSIVIENRPGAGAIIGSQFVAKSVPDGYTLLLGGVSTHAVNPHLRKLAPYDGINDFTSLGLIGTGPLVVSVNPSVPVNNLQELIAYGKANPTKLAYGSATGVILHLAGELLKNMAGFEMLHVPYSGNGPALTDVLGERLQVMVDAIGNSAPYIADGKLRPLVVPSRQRTPLLPDVPNSAEAGLPNYQVETWFAFYGPAAMPDETVGKINTALNAVLQKPDAVAQFAKVGLEPRATSPAQAAALLKAESDKWGDVIRRIGLQVE</sequence>
<dbReference type="Gene3D" id="3.40.190.10">
    <property type="entry name" value="Periplasmic binding protein-like II"/>
    <property type="match status" value="1"/>
</dbReference>
<evidence type="ECO:0000313" key="3">
    <source>
        <dbReference type="EMBL" id="NOJ38076.1"/>
    </source>
</evidence>
<feature type="chain" id="PRO_5030695877" evidence="2">
    <location>
        <begin position="28"/>
        <end position="327"/>
    </location>
</feature>
<name>A0A7Y4GLU5_9BRAD</name>
<keyword evidence="2" id="KW-0732">Signal</keyword>
<accession>A0A7Y4GLU5</accession>
<dbReference type="SUPFAM" id="SSF53850">
    <property type="entry name" value="Periplasmic binding protein-like II"/>
    <property type="match status" value="1"/>
</dbReference>
<dbReference type="AlphaFoldDB" id="A0A7Y4GLU5"/>
<dbReference type="PANTHER" id="PTHR42928:SF5">
    <property type="entry name" value="BLR1237 PROTEIN"/>
    <property type="match status" value="1"/>
</dbReference>
<reference evidence="3 4" key="1">
    <citation type="submission" date="2020-03" db="EMBL/GenBank/DDBJ databases">
        <title>Bradyrhizobium diversity isolated from nodules of Indigofera sp.</title>
        <authorList>
            <person name="Klepa M."/>
            <person name="Helene L."/>
            <person name="Hungria M."/>
        </authorList>
    </citation>
    <scope>NUCLEOTIDE SEQUENCE [LARGE SCALE GENOMIC DNA]</scope>
    <source>
        <strain evidence="3 4">WSM 1791</strain>
    </source>
</reference>
<comment type="similarity">
    <text evidence="1">Belongs to the UPF0065 (bug) family.</text>
</comment>
<dbReference type="Gene3D" id="3.40.190.150">
    <property type="entry name" value="Bordetella uptake gene, domain 1"/>
    <property type="match status" value="1"/>
</dbReference>
<dbReference type="RefSeq" id="WP_171577398.1">
    <property type="nucleotide sequence ID" value="NZ_JAAVLX010000001.1"/>
</dbReference>
<dbReference type="InterPro" id="IPR042100">
    <property type="entry name" value="Bug_dom1"/>
</dbReference>
<feature type="signal peptide" evidence="2">
    <location>
        <begin position="1"/>
        <end position="27"/>
    </location>
</feature>